<sequence length="224" mass="24590">MATRSYAGPEWLLFIRTDSDRDGIVVTAVSTRGKNVVAERMVDETALMEHSEEIGVEMEPIEFRPLLLKTLETRRNVDLSVRMRAESETVEEVHLLLTYAFSSDIRRKGAFRLSIVAADAPVSLVALLTSIHATPPRPILSEDEQREKVATELPSSASKSSDAVGPEKAEDGNMRDSGEATAFHRASSSTATAASIRPVRLQKRLHPAGTMRRKGPRGAKLAKK</sequence>
<evidence type="ECO:0000313" key="3">
    <source>
        <dbReference type="Proteomes" id="UP001162031"/>
    </source>
</evidence>
<gene>
    <name evidence="2" type="ORF">HBR001_LOCUS7708</name>
</gene>
<dbReference type="EMBL" id="CANTFL010001407">
    <property type="protein sequence ID" value="CAI5739103.1"/>
    <property type="molecule type" value="Genomic_DNA"/>
</dbReference>
<name>A0AAV0US78_HYABA</name>
<organism evidence="2 3">
    <name type="scientific">Hyaloperonospora brassicae</name>
    <name type="common">Brassica downy mildew</name>
    <name type="synonym">Peronospora brassicae</name>
    <dbReference type="NCBI Taxonomy" id="162125"/>
    <lineage>
        <taxon>Eukaryota</taxon>
        <taxon>Sar</taxon>
        <taxon>Stramenopiles</taxon>
        <taxon>Oomycota</taxon>
        <taxon>Peronosporomycetes</taxon>
        <taxon>Peronosporales</taxon>
        <taxon>Peronosporaceae</taxon>
        <taxon>Hyaloperonospora</taxon>
    </lineage>
</organism>
<protein>
    <submittedName>
        <fullName evidence="2">Uncharacterized protein</fullName>
    </submittedName>
</protein>
<keyword evidence="3" id="KW-1185">Reference proteome</keyword>
<comment type="caution">
    <text evidence="2">The sequence shown here is derived from an EMBL/GenBank/DDBJ whole genome shotgun (WGS) entry which is preliminary data.</text>
</comment>
<feature type="region of interest" description="Disordered" evidence="1">
    <location>
        <begin position="136"/>
        <end position="224"/>
    </location>
</feature>
<reference evidence="2" key="1">
    <citation type="submission" date="2022-12" db="EMBL/GenBank/DDBJ databases">
        <authorList>
            <person name="Webb A."/>
        </authorList>
    </citation>
    <scope>NUCLEOTIDE SEQUENCE</scope>
    <source>
        <strain evidence="2">Hp1</strain>
    </source>
</reference>
<accession>A0AAV0US78</accession>
<evidence type="ECO:0000256" key="1">
    <source>
        <dbReference type="SAM" id="MobiDB-lite"/>
    </source>
</evidence>
<dbReference type="Proteomes" id="UP001162031">
    <property type="component" value="Unassembled WGS sequence"/>
</dbReference>
<feature type="compositionally biased region" description="Low complexity" evidence="1">
    <location>
        <begin position="186"/>
        <end position="195"/>
    </location>
</feature>
<dbReference type="AlphaFoldDB" id="A0AAV0US78"/>
<feature type="compositionally biased region" description="Basic residues" evidence="1">
    <location>
        <begin position="200"/>
        <end position="224"/>
    </location>
</feature>
<feature type="compositionally biased region" description="Basic and acidic residues" evidence="1">
    <location>
        <begin position="165"/>
        <end position="178"/>
    </location>
</feature>
<proteinExistence type="predicted"/>
<evidence type="ECO:0000313" key="2">
    <source>
        <dbReference type="EMBL" id="CAI5739103.1"/>
    </source>
</evidence>